<reference evidence="2" key="1">
    <citation type="submission" date="2022-01" db="EMBL/GenBank/DDBJ databases">
        <authorList>
            <person name="King R."/>
        </authorList>
    </citation>
    <scope>NUCLEOTIDE SEQUENCE</scope>
</reference>
<gene>
    <name evidence="2" type="ORF">PHYEVI_LOCUS7340</name>
</gene>
<feature type="chain" id="PRO_5040410320" evidence="1">
    <location>
        <begin position="22"/>
        <end position="139"/>
    </location>
</feature>
<feature type="signal peptide" evidence="1">
    <location>
        <begin position="1"/>
        <end position="21"/>
    </location>
</feature>
<keyword evidence="3" id="KW-1185">Reference proteome</keyword>
<accession>A0A9N9TQ55</accession>
<dbReference type="AlphaFoldDB" id="A0A9N9TQ55"/>
<dbReference type="OrthoDB" id="5912242at2759"/>
<proteinExistence type="predicted"/>
<evidence type="ECO:0000313" key="2">
    <source>
        <dbReference type="EMBL" id="CAG9860993.1"/>
    </source>
</evidence>
<organism evidence="2 3">
    <name type="scientific">Phyllotreta striolata</name>
    <name type="common">Striped flea beetle</name>
    <name type="synonym">Crioceris striolata</name>
    <dbReference type="NCBI Taxonomy" id="444603"/>
    <lineage>
        <taxon>Eukaryota</taxon>
        <taxon>Metazoa</taxon>
        <taxon>Ecdysozoa</taxon>
        <taxon>Arthropoda</taxon>
        <taxon>Hexapoda</taxon>
        <taxon>Insecta</taxon>
        <taxon>Pterygota</taxon>
        <taxon>Neoptera</taxon>
        <taxon>Endopterygota</taxon>
        <taxon>Coleoptera</taxon>
        <taxon>Polyphaga</taxon>
        <taxon>Cucujiformia</taxon>
        <taxon>Chrysomeloidea</taxon>
        <taxon>Chrysomelidae</taxon>
        <taxon>Galerucinae</taxon>
        <taxon>Alticini</taxon>
        <taxon>Phyllotreta</taxon>
    </lineage>
</organism>
<keyword evidence="1" id="KW-0732">Signal</keyword>
<sequence>MMRYIGFLAVFVGFFVSFCYGDYEGELNDPCQIVKECRQHAYLCSSNRTCQCLPFYRPNKYWDKCIGIIGQKCKYDEHCIEGAYCKHQQICECKENLFPNEDKTECSFPVFSDSSRNTSNKYIVTSLLILMYIKLYRII</sequence>
<dbReference type="EMBL" id="OU900097">
    <property type="protein sequence ID" value="CAG9860993.1"/>
    <property type="molecule type" value="Genomic_DNA"/>
</dbReference>
<evidence type="ECO:0000313" key="3">
    <source>
        <dbReference type="Proteomes" id="UP001153712"/>
    </source>
</evidence>
<dbReference type="Proteomes" id="UP001153712">
    <property type="component" value="Chromosome 4"/>
</dbReference>
<protein>
    <submittedName>
        <fullName evidence="2">Uncharacterized protein</fullName>
    </submittedName>
</protein>
<name>A0A9N9TQ55_PHYSR</name>
<evidence type="ECO:0000256" key="1">
    <source>
        <dbReference type="SAM" id="SignalP"/>
    </source>
</evidence>